<keyword evidence="2" id="KW-0847">Vitamin C</keyword>
<dbReference type="InterPro" id="IPR006620">
    <property type="entry name" value="Pro_4_hyd_alph"/>
</dbReference>
<keyword evidence="3" id="KW-0223">Dioxygenase</keyword>
<reference evidence="7" key="1">
    <citation type="submission" date="2021-01" db="EMBL/GenBank/DDBJ databases">
        <authorList>
            <person name="Corre E."/>
            <person name="Pelletier E."/>
            <person name="Niang G."/>
            <person name="Scheremetjew M."/>
            <person name="Finn R."/>
            <person name="Kale V."/>
            <person name="Holt S."/>
            <person name="Cochrane G."/>
            <person name="Meng A."/>
            <person name="Brown T."/>
            <person name="Cohen L."/>
        </authorList>
    </citation>
    <scope>NUCLEOTIDE SEQUENCE</scope>
    <source>
        <strain evidence="7">CCMP3278</strain>
    </source>
</reference>
<dbReference type="EMBL" id="HBFP01003592">
    <property type="protein sequence ID" value="CAD8818153.1"/>
    <property type="molecule type" value="Transcribed_RNA"/>
</dbReference>
<feature type="region of interest" description="Disordered" evidence="5">
    <location>
        <begin position="49"/>
        <end position="76"/>
    </location>
</feature>
<evidence type="ECO:0000256" key="4">
    <source>
        <dbReference type="ARBA" id="ARBA00023002"/>
    </source>
</evidence>
<dbReference type="PANTHER" id="PTHR12907">
    <property type="entry name" value="EGL NINE HOMOLOG-RELATED"/>
    <property type="match status" value="1"/>
</dbReference>
<evidence type="ECO:0000256" key="3">
    <source>
        <dbReference type="ARBA" id="ARBA00022964"/>
    </source>
</evidence>
<evidence type="ECO:0000313" key="7">
    <source>
        <dbReference type="EMBL" id="CAD8818153.1"/>
    </source>
</evidence>
<dbReference type="GO" id="GO:0071456">
    <property type="term" value="P:cellular response to hypoxia"/>
    <property type="evidence" value="ECO:0007669"/>
    <property type="project" value="TreeGrafter"/>
</dbReference>
<dbReference type="Pfam" id="PF13640">
    <property type="entry name" value="2OG-FeII_Oxy_3"/>
    <property type="match status" value="1"/>
</dbReference>
<dbReference type="SMART" id="SM00702">
    <property type="entry name" value="P4Hc"/>
    <property type="match status" value="1"/>
</dbReference>
<proteinExistence type="predicted"/>
<feature type="compositionally biased region" description="Basic and acidic residues" evidence="5">
    <location>
        <begin position="64"/>
        <end position="76"/>
    </location>
</feature>
<comment type="cofactor">
    <cofactor evidence="1">
        <name>L-ascorbate</name>
        <dbReference type="ChEBI" id="CHEBI:38290"/>
    </cofactor>
</comment>
<keyword evidence="4" id="KW-0560">Oxidoreductase</keyword>
<dbReference type="InterPro" id="IPR044862">
    <property type="entry name" value="Pro_4_hyd_alph_FE2OG_OXY"/>
</dbReference>
<evidence type="ECO:0000259" key="6">
    <source>
        <dbReference type="SMART" id="SM00702"/>
    </source>
</evidence>
<dbReference type="GO" id="GO:0031418">
    <property type="term" value="F:L-ascorbic acid binding"/>
    <property type="evidence" value="ECO:0007669"/>
    <property type="project" value="UniProtKB-KW"/>
</dbReference>
<evidence type="ECO:0000256" key="5">
    <source>
        <dbReference type="SAM" id="MobiDB-lite"/>
    </source>
</evidence>
<dbReference type="AlphaFoldDB" id="A0A7S0ZD96"/>
<gene>
    <name evidence="7" type="ORF">TOLI1172_LOCUS2542</name>
</gene>
<dbReference type="GO" id="GO:0008198">
    <property type="term" value="F:ferrous iron binding"/>
    <property type="evidence" value="ECO:0007669"/>
    <property type="project" value="TreeGrafter"/>
</dbReference>
<protein>
    <recommendedName>
        <fullName evidence="6">Prolyl 4-hydroxylase alpha subunit domain-containing protein</fullName>
    </recommendedName>
</protein>
<evidence type="ECO:0000256" key="1">
    <source>
        <dbReference type="ARBA" id="ARBA00001961"/>
    </source>
</evidence>
<name>A0A7S0ZD96_9RHOD</name>
<evidence type="ECO:0000256" key="2">
    <source>
        <dbReference type="ARBA" id="ARBA00022896"/>
    </source>
</evidence>
<feature type="domain" description="Prolyl 4-hydroxylase alpha subunit" evidence="6">
    <location>
        <begin position="103"/>
        <end position="304"/>
    </location>
</feature>
<dbReference type="PANTHER" id="PTHR12907:SF26">
    <property type="entry name" value="HIF PROLYL HYDROXYLASE, ISOFORM C"/>
    <property type="match status" value="1"/>
</dbReference>
<dbReference type="Gene3D" id="2.60.120.620">
    <property type="entry name" value="q2cbj1_9rhob like domain"/>
    <property type="match status" value="1"/>
</dbReference>
<dbReference type="InterPro" id="IPR051559">
    <property type="entry name" value="HIF_prolyl_hydroxylases"/>
</dbReference>
<organism evidence="7">
    <name type="scientific">Timspurckia oligopyrenoides</name>
    <dbReference type="NCBI Taxonomy" id="708627"/>
    <lineage>
        <taxon>Eukaryota</taxon>
        <taxon>Rhodophyta</taxon>
        <taxon>Bangiophyceae</taxon>
        <taxon>Porphyridiales</taxon>
        <taxon>Porphyridiaceae</taxon>
        <taxon>Timspurckia</taxon>
    </lineage>
</organism>
<accession>A0A7S0ZD96</accession>
<dbReference type="GO" id="GO:0031543">
    <property type="term" value="F:peptidyl-proline dioxygenase activity"/>
    <property type="evidence" value="ECO:0007669"/>
    <property type="project" value="TreeGrafter"/>
</dbReference>
<sequence>MENAAAFVGSVGIDGVSFIGRDEQYLLCNGSESLNRHLRKSRVRVEMNRGFGRDSTSASGSANLKKDSRKEEHDSGLYRRHLSDAVTRVIDEMIDCLKDEGKSGLFVTDGFLGPTVCAQLRKEAESLYEKNLFSRGKSSRHSSITKQQELYDKQNVLSMQVIGGEEQYDIAPKIVEYIVHLTRLLPTVISQQLKPLSLSNRLQSNKLAVCLGEGSAYDRHIDNGGGGDLRKLTLIYYLNPMWKSKHGGVLRAYDKFDASKYRDIEPIADRLVAFWSDSLVHEVLPMEGELSKEQRRYALTIWFCTDSVTHIHDLDLKVKQIHFPNV</sequence>